<evidence type="ECO:0000313" key="2">
    <source>
        <dbReference type="Proteomes" id="UP001164539"/>
    </source>
</evidence>
<keyword evidence="2" id="KW-1185">Reference proteome</keyword>
<sequence length="93" mass="11010">MKREKGNERERLLGAPDDTKPRLRTREEIIAKYRKTEDASSVAANARNKLLERQEKLERMNQRTQELQSGAEDFASLANELVKTMENRKWWHI</sequence>
<dbReference type="Proteomes" id="UP001164539">
    <property type="component" value="Chromosome 12"/>
</dbReference>
<comment type="caution">
    <text evidence="1">The sequence shown here is derived from an EMBL/GenBank/DDBJ whole genome shotgun (WGS) entry which is preliminary data.</text>
</comment>
<accession>A0ACC1WYW2</accession>
<protein>
    <submittedName>
        <fullName evidence="1">Transducin family protein / WD-40 repeat family protein, putative isoform 5</fullName>
    </submittedName>
</protein>
<name>A0ACC1WYW2_MELAZ</name>
<gene>
    <name evidence="1" type="ORF">OWV82_021334</name>
</gene>
<dbReference type="EMBL" id="CM051405">
    <property type="protein sequence ID" value="KAJ4704421.1"/>
    <property type="molecule type" value="Genomic_DNA"/>
</dbReference>
<organism evidence="1 2">
    <name type="scientific">Melia azedarach</name>
    <name type="common">Chinaberry tree</name>
    <dbReference type="NCBI Taxonomy" id="155640"/>
    <lineage>
        <taxon>Eukaryota</taxon>
        <taxon>Viridiplantae</taxon>
        <taxon>Streptophyta</taxon>
        <taxon>Embryophyta</taxon>
        <taxon>Tracheophyta</taxon>
        <taxon>Spermatophyta</taxon>
        <taxon>Magnoliopsida</taxon>
        <taxon>eudicotyledons</taxon>
        <taxon>Gunneridae</taxon>
        <taxon>Pentapetalae</taxon>
        <taxon>rosids</taxon>
        <taxon>malvids</taxon>
        <taxon>Sapindales</taxon>
        <taxon>Meliaceae</taxon>
        <taxon>Melia</taxon>
    </lineage>
</organism>
<evidence type="ECO:0000313" key="1">
    <source>
        <dbReference type="EMBL" id="KAJ4704421.1"/>
    </source>
</evidence>
<reference evidence="1 2" key="1">
    <citation type="journal article" date="2023" name="Science">
        <title>Complex scaffold remodeling in plant triterpene biosynthesis.</title>
        <authorList>
            <person name="De La Pena R."/>
            <person name="Hodgson H."/>
            <person name="Liu J.C."/>
            <person name="Stephenson M.J."/>
            <person name="Martin A.C."/>
            <person name="Owen C."/>
            <person name="Harkess A."/>
            <person name="Leebens-Mack J."/>
            <person name="Jimenez L.E."/>
            <person name="Osbourn A."/>
            <person name="Sattely E.S."/>
        </authorList>
    </citation>
    <scope>NUCLEOTIDE SEQUENCE [LARGE SCALE GENOMIC DNA]</scope>
    <source>
        <strain evidence="2">cv. JPN11</strain>
        <tissue evidence="1">Leaf</tissue>
    </source>
</reference>
<proteinExistence type="predicted"/>